<comment type="caution">
    <text evidence="1">The sequence shown here is derived from an EMBL/GenBank/DDBJ whole genome shotgun (WGS) entry which is preliminary data.</text>
</comment>
<dbReference type="AlphaFoldDB" id="A0A5C5PYQ6"/>
<proteinExistence type="predicted"/>
<dbReference type="RefSeq" id="WP_146426065.1">
    <property type="nucleotide sequence ID" value="NZ_VFIP01000014.1"/>
</dbReference>
<name>A0A5C5PYQ6_9PSED</name>
<evidence type="ECO:0000313" key="2">
    <source>
        <dbReference type="Proteomes" id="UP000317901"/>
    </source>
</evidence>
<protein>
    <submittedName>
        <fullName evidence="1">Uncharacterized protein</fullName>
    </submittedName>
</protein>
<dbReference type="Proteomes" id="UP000317901">
    <property type="component" value="Unassembled WGS sequence"/>
</dbReference>
<evidence type="ECO:0000313" key="1">
    <source>
        <dbReference type="EMBL" id="TWR95463.1"/>
    </source>
</evidence>
<sequence length="226" mass="25653">MNRVRWLNAQWPSSIRAVGKRLIEMPFTDERMDGFAIERIRDDFIEGRYIEKYNYQEVISTPFGSEEVFDRIGYRTTEFTLFDSPPHIELRSYHRSIKELISRLLEACSFNLVVTPPTVNLIEWVSALQVAVDQDITVDSLQVSGVEIDEGVTGKILLKGVKDVREATDILLAGRKHVLEKVQVKFAGLNKTVAIQLSNNGTAKLPAVLPNDLLRHLRVSFPRGDS</sequence>
<dbReference type="OrthoDB" id="6626044at2"/>
<organism evidence="1 2">
    <name type="scientific">Pseudomonas saxonica</name>
    <dbReference type="NCBI Taxonomy" id="2600598"/>
    <lineage>
        <taxon>Bacteria</taxon>
        <taxon>Pseudomonadati</taxon>
        <taxon>Pseudomonadota</taxon>
        <taxon>Gammaproteobacteria</taxon>
        <taxon>Pseudomonadales</taxon>
        <taxon>Pseudomonadaceae</taxon>
        <taxon>Pseudomonas</taxon>
    </lineage>
</organism>
<gene>
    <name evidence="1" type="ORF">FJD37_09735</name>
</gene>
<dbReference type="EMBL" id="VFIP01000014">
    <property type="protein sequence ID" value="TWR95463.1"/>
    <property type="molecule type" value="Genomic_DNA"/>
</dbReference>
<reference evidence="1 2" key="1">
    <citation type="submission" date="2019-06" db="EMBL/GenBank/DDBJ databases">
        <title>Pseudomonas bimorpha sp. nov. isolated from bovine raw milk and skim milk concentrate.</title>
        <authorList>
            <person name="Hofmann K."/>
            <person name="Huptas C."/>
            <person name="Doll E."/>
            <person name="Scherer S."/>
            <person name="Wenning M."/>
        </authorList>
    </citation>
    <scope>NUCLEOTIDE SEQUENCE [LARGE SCALE GENOMIC DNA]</scope>
    <source>
        <strain evidence="1 2">DSM 108990</strain>
    </source>
</reference>
<accession>A0A5C5PYQ6</accession>